<evidence type="ECO:0000256" key="5">
    <source>
        <dbReference type="HAMAP-Rule" id="MF_01804"/>
    </source>
</evidence>
<dbReference type="Proteomes" id="UP000184322">
    <property type="component" value="Chromosome"/>
</dbReference>
<dbReference type="PIRSF" id="PIRSF019345">
    <property type="entry name" value="ScpB"/>
    <property type="match status" value="1"/>
</dbReference>
<dbReference type="HAMAP" id="MF_01804">
    <property type="entry name" value="ScpB"/>
    <property type="match status" value="1"/>
</dbReference>
<dbReference type="GO" id="GO:0006260">
    <property type="term" value="P:DNA replication"/>
    <property type="evidence" value="ECO:0007669"/>
    <property type="project" value="UniProtKB-UniRule"/>
</dbReference>
<evidence type="ECO:0000313" key="7">
    <source>
        <dbReference type="Proteomes" id="UP000184322"/>
    </source>
</evidence>
<reference evidence="7" key="1">
    <citation type="submission" date="2016-10" db="EMBL/GenBank/DDBJ databases">
        <authorList>
            <person name="Beylefeld A."/>
            <person name="Abolnik C."/>
        </authorList>
    </citation>
    <scope>NUCLEOTIDE SEQUENCE [LARGE SCALE GENOMIC DNA]</scope>
    <source>
        <strain evidence="7">B359_6</strain>
    </source>
</reference>
<dbReference type="GO" id="GO:0051301">
    <property type="term" value="P:cell division"/>
    <property type="evidence" value="ECO:0007669"/>
    <property type="project" value="UniProtKB-KW"/>
</dbReference>
<keyword evidence="1 5" id="KW-0963">Cytoplasm</keyword>
<comment type="subcellular location">
    <subcellularLocation>
        <location evidence="5">Cytoplasm</location>
    </subcellularLocation>
    <text evidence="5">Associated with two foci at the outer edges of the nucleoid region in young cells, and at four foci within both cell halves in older cells.</text>
</comment>
<comment type="function">
    <text evidence="5">Participates in chromosomal partition during cell division. May act via the formation of a condensin-like complex containing Smc and ScpA that pull DNA away from mid-cell into both cell halves.</text>
</comment>
<dbReference type="PANTHER" id="PTHR34298:SF2">
    <property type="entry name" value="SEGREGATION AND CONDENSATION PROTEIN B"/>
    <property type="match status" value="1"/>
</dbReference>
<dbReference type="InterPro" id="IPR036388">
    <property type="entry name" value="WH-like_DNA-bd_sf"/>
</dbReference>
<dbReference type="GO" id="GO:0005737">
    <property type="term" value="C:cytoplasm"/>
    <property type="evidence" value="ECO:0007669"/>
    <property type="project" value="UniProtKB-SubCell"/>
</dbReference>
<keyword evidence="7" id="KW-1185">Reference proteome</keyword>
<protein>
    <recommendedName>
        <fullName evidence="5">Segregation and condensation protein B</fullName>
    </recommendedName>
</protein>
<keyword evidence="3 5" id="KW-0159">Chromosome partition</keyword>
<dbReference type="AlphaFoldDB" id="A0A1L4FSH4"/>
<keyword evidence="4 5" id="KW-0131">Cell cycle</keyword>
<dbReference type="OrthoDB" id="9806226at2"/>
<dbReference type="KEGG" id="mpul:BLA55_02725"/>
<dbReference type="STRING" id="48003.BLA55_02725"/>
<comment type="subunit">
    <text evidence="5">Homodimer. Homodimerization may be required to stabilize the binding of ScpA to the Smc head domains. Component of a cohesin-like complex composed of ScpA, ScpB and the Smc homodimer, in which ScpA and ScpB bind to the head domain of Smc. The presence of the three proteins is required for the association of the complex with DNA.</text>
</comment>
<dbReference type="NCBIfam" id="TIGR00281">
    <property type="entry name" value="SMC-Scp complex subunit ScpB"/>
    <property type="match status" value="1"/>
</dbReference>
<dbReference type="GO" id="GO:0051304">
    <property type="term" value="P:chromosome separation"/>
    <property type="evidence" value="ECO:0007669"/>
    <property type="project" value="InterPro"/>
</dbReference>
<dbReference type="RefSeq" id="WP_073372561.1">
    <property type="nucleotide sequence ID" value="NZ_CP017813.1"/>
</dbReference>
<dbReference type="EMBL" id="CP017813">
    <property type="protein sequence ID" value="APJ38558.1"/>
    <property type="molecule type" value="Genomic_DNA"/>
</dbReference>
<comment type="similarity">
    <text evidence="5">Belongs to the ScpB family.</text>
</comment>
<dbReference type="Gene3D" id="1.10.10.10">
    <property type="entry name" value="Winged helix-like DNA-binding domain superfamily/Winged helix DNA-binding domain"/>
    <property type="match status" value="2"/>
</dbReference>
<evidence type="ECO:0000256" key="3">
    <source>
        <dbReference type="ARBA" id="ARBA00022829"/>
    </source>
</evidence>
<accession>A0A1L4FSH4</accession>
<gene>
    <name evidence="5" type="primary">scpB</name>
    <name evidence="6" type="ORF">BLA55_02725</name>
</gene>
<evidence type="ECO:0000256" key="1">
    <source>
        <dbReference type="ARBA" id="ARBA00022490"/>
    </source>
</evidence>
<sequence>MKDKIIEALLYVFGDAGINLEQIQLTFSLNNHSEAKKVMNDFIKSYNSKDGGLKVVEFNGVYKLSTRESVKEYISKVVNTVSKQKLSNAAIEVAGIIAYKEPITRSQISKIRGVASDQVLNSLLLKGVVAEVGISPTPGHPVLYGVTNKFYDYFKIKDLSDLPKLSEFNFINVSDDEDEEVETNDFDLFASQREM</sequence>
<keyword evidence="2 5" id="KW-0132">Cell division</keyword>
<evidence type="ECO:0000313" key="6">
    <source>
        <dbReference type="EMBL" id="APJ38558.1"/>
    </source>
</evidence>
<dbReference type="PANTHER" id="PTHR34298">
    <property type="entry name" value="SEGREGATION AND CONDENSATION PROTEIN B"/>
    <property type="match status" value="1"/>
</dbReference>
<dbReference type="Pfam" id="PF04079">
    <property type="entry name" value="SMC_ScpB"/>
    <property type="match status" value="1"/>
</dbReference>
<proteinExistence type="inferred from homology"/>
<name>A0A1L4FSH4_9BACT</name>
<organism evidence="6 7">
    <name type="scientific">Mycoplasmopsis pullorum</name>
    <dbReference type="NCBI Taxonomy" id="48003"/>
    <lineage>
        <taxon>Bacteria</taxon>
        <taxon>Bacillati</taxon>
        <taxon>Mycoplasmatota</taxon>
        <taxon>Mycoplasmoidales</taxon>
        <taxon>Metamycoplasmataceae</taxon>
        <taxon>Mycoplasmopsis</taxon>
    </lineage>
</organism>
<dbReference type="SUPFAM" id="SSF46785">
    <property type="entry name" value="Winged helix' DNA-binding domain"/>
    <property type="match status" value="2"/>
</dbReference>
<evidence type="ECO:0000256" key="4">
    <source>
        <dbReference type="ARBA" id="ARBA00023306"/>
    </source>
</evidence>
<evidence type="ECO:0000256" key="2">
    <source>
        <dbReference type="ARBA" id="ARBA00022618"/>
    </source>
</evidence>
<dbReference type="InterPro" id="IPR036390">
    <property type="entry name" value="WH_DNA-bd_sf"/>
</dbReference>
<dbReference type="InterPro" id="IPR005234">
    <property type="entry name" value="ScpB_csome_segregation"/>
</dbReference>